<feature type="transmembrane region" description="Helical" evidence="1">
    <location>
        <begin position="6"/>
        <end position="24"/>
    </location>
</feature>
<sequence>MPLSFVLDVSLVPVVYMLVYQWTVNNHKSPYLYLTLLSAVFAFIFKPILSWLDLFKLYEGVNFVTLFCGYLVLMLVSIWITAFFLHLQRSVSKRTEI</sequence>
<keyword evidence="1" id="KW-0472">Membrane</keyword>
<comment type="caution">
    <text evidence="2">The sequence shown here is derived from an EMBL/GenBank/DDBJ whole genome shotgun (WGS) entry which is preliminary data.</text>
</comment>
<dbReference type="Proteomes" id="UP000252415">
    <property type="component" value="Unassembled WGS sequence"/>
</dbReference>
<keyword evidence="1" id="KW-1133">Transmembrane helix</keyword>
<organism evidence="2 3">
    <name type="scientific">Paenibacillus prosopidis</name>
    <dbReference type="NCBI Taxonomy" id="630520"/>
    <lineage>
        <taxon>Bacteria</taxon>
        <taxon>Bacillati</taxon>
        <taxon>Bacillota</taxon>
        <taxon>Bacilli</taxon>
        <taxon>Bacillales</taxon>
        <taxon>Paenibacillaceae</taxon>
        <taxon>Paenibacillus</taxon>
    </lineage>
</organism>
<evidence type="ECO:0000313" key="2">
    <source>
        <dbReference type="EMBL" id="RCW42373.1"/>
    </source>
</evidence>
<feature type="transmembrane region" description="Helical" evidence="1">
    <location>
        <begin position="31"/>
        <end position="52"/>
    </location>
</feature>
<accession>A0A368VSE8</accession>
<protein>
    <submittedName>
        <fullName evidence="2">Uncharacterized protein</fullName>
    </submittedName>
</protein>
<reference evidence="2 3" key="1">
    <citation type="submission" date="2018-07" db="EMBL/GenBank/DDBJ databases">
        <title>Genomic Encyclopedia of Type Strains, Phase III (KMG-III): the genomes of soil and plant-associated and newly described type strains.</title>
        <authorList>
            <person name="Whitman W."/>
        </authorList>
    </citation>
    <scope>NUCLEOTIDE SEQUENCE [LARGE SCALE GENOMIC DNA]</scope>
    <source>
        <strain evidence="2 3">CECT 7506</strain>
    </source>
</reference>
<evidence type="ECO:0000256" key="1">
    <source>
        <dbReference type="SAM" id="Phobius"/>
    </source>
</evidence>
<proteinExistence type="predicted"/>
<gene>
    <name evidence="2" type="ORF">DFP97_11797</name>
</gene>
<keyword evidence="1" id="KW-0812">Transmembrane</keyword>
<name>A0A368VSE8_9BACL</name>
<keyword evidence="3" id="KW-1185">Reference proteome</keyword>
<dbReference type="AlphaFoldDB" id="A0A368VSE8"/>
<feature type="transmembrane region" description="Helical" evidence="1">
    <location>
        <begin position="64"/>
        <end position="85"/>
    </location>
</feature>
<evidence type="ECO:0000313" key="3">
    <source>
        <dbReference type="Proteomes" id="UP000252415"/>
    </source>
</evidence>
<dbReference type="EMBL" id="QPJD01000017">
    <property type="protein sequence ID" value="RCW42373.1"/>
    <property type="molecule type" value="Genomic_DNA"/>
</dbReference>